<dbReference type="PANTHER" id="PTHR30535">
    <property type="entry name" value="VITAMIN B12-BINDING PROTEIN"/>
    <property type="match status" value="1"/>
</dbReference>
<sequence>MKIIKSLLFLSTLVLFTACKQEKKASPKSNTNTSVTYAKGFDIQEFDTYKKLIINTPYPNAEEALEYIIIPKENSVPDSLKTFKIIRTPIEKVVVTSTTHIPMLELLDEEDALVGFPNLKYISSSKTRDRIDQNLITELGNEESINTEILLDVAPELLIGFSMSNNNKMFNTIEKAGIPVVLNGDWLEETPLGRAEWIKFFAVFFEKEKEADSIFTTIETDYKAAVTIATKATTKPTILSGVLYKDVWNLPAGESFVAKFLKDANTNYLWANTKGKGSLSLSFESVYDKGQHAELWLAPGHYSSLEQLEKADEHYVKFDAFKNHKIFSFTQKKGATGGALYYELAPVQPHIVLKDIIKITHADLLPNYEPVYLQKLN</sequence>
<organism evidence="3 4">
    <name type="scientific">Aureibaculum flavum</name>
    <dbReference type="NCBI Taxonomy" id="2795986"/>
    <lineage>
        <taxon>Bacteria</taxon>
        <taxon>Pseudomonadati</taxon>
        <taxon>Bacteroidota</taxon>
        <taxon>Flavobacteriia</taxon>
        <taxon>Flavobacteriales</taxon>
        <taxon>Flavobacteriaceae</taxon>
        <taxon>Aureibaculum</taxon>
    </lineage>
</organism>
<keyword evidence="1" id="KW-0732">Signal</keyword>
<feature type="chain" id="PRO_5047328532" evidence="1">
    <location>
        <begin position="21"/>
        <end position="377"/>
    </location>
</feature>
<dbReference type="PROSITE" id="PS50983">
    <property type="entry name" value="FE_B12_PBP"/>
    <property type="match status" value="1"/>
</dbReference>
<reference evidence="3 4" key="1">
    <citation type="submission" date="2020-12" db="EMBL/GenBank/DDBJ databases">
        <title>Aureibaculum luteum sp. nov. and Aureibaculum flavum sp. nov., novel members of the family Flavobacteriaceae isolated from Antarctic intertidal sediments.</title>
        <authorList>
            <person name="He X."/>
            <person name="Zhang X."/>
        </authorList>
    </citation>
    <scope>NUCLEOTIDE SEQUENCE [LARGE SCALE GENOMIC DNA]</scope>
    <source>
        <strain evidence="3 4">A20</strain>
    </source>
</reference>
<gene>
    <name evidence="3" type="ORF">JBL43_10115</name>
</gene>
<dbReference type="SUPFAM" id="SSF53807">
    <property type="entry name" value="Helical backbone' metal receptor"/>
    <property type="match status" value="1"/>
</dbReference>
<accession>A0ABS0WRL5</accession>
<comment type="caution">
    <text evidence="3">The sequence shown here is derived from an EMBL/GenBank/DDBJ whole genome shotgun (WGS) entry which is preliminary data.</text>
</comment>
<dbReference type="InterPro" id="IPR002491">
    <property type="entry name" value="ABC_transptr_periplasmic_BD"/>
</dbReference>
<evidence type="ECO:0000256" key="1">
    <source>
        <dbReference type="SAM" id="SignalP"/>
    </source>
</evidence>
<feature type="domain" description="Fe/B12 periplasmic-binding" evidence="2">
    <location>
        <begin position="92"/>
        <end position="364"/>
    </location>
</feature>
<dbReference type="Gene3D" id="3.40.50.1980">
    <property type="entry name" value="Nitrogenase molybdenum iron protein domain"/>
    <property type="match status" value="2"/>
</dbReference>
<dbReference type="EMBL" id="JAEHFJ010000004">
    <property type="protein sequence ID" value="MBJ2174592.1"/>
    <property type="molecule type" value="Genomic_DNA"/>
</dbReference>
<dbReference type="PROSITE" id="PS51257">
    <property type="entry name" value="PROKAR_LIPOPROTEIN"/>
    <property type="match status" value="1"/>
</dbReference>
<evidence type="ECO:0000313" key="3">
    <source>
        <dbReference type="EMBL" id="MBJ2174592.1"/>
    </source>
</evidence>
<dbReference type="PANTHER" id="PTHR30535:SF34">
    <property type="entry name" value="MOLYBDATE-BINDING PROTEIN MOLA"/>
    <property type="match status" value="1"/>
</dbReference>
<feature type="signal peptide" evidence="1">
    <location>
        <begin position="1"/>
        <end position="20"/>
    </location>
</feature>
<keyword evidence="4" id="KW-1185">Reference proteome</keyword>
<evidence type="ECO:0000259" key="2">
    <source>
        <dbReference type="PROSITE" id="PS50983"/>
    </source>
</evidence>
<name>A0ABS0WRL5_9FLAO</name>
<protein>
    <submittedName>
        <fullName evidence="3">ABC transporter substrate-binding protein</fullName>
    </submittedName>
</protein>
<dbReference type="RefSeq" id="WP_198841324.1">
    <property type="nucleotide sequence ID" value="NZ_JAEHFJ010000004.1"/>
</dbReference>
<dbReference type="Proteomes" id="UP000623301">
    <property type="component" value="Unassembled WGS sequence"/>
</dbReference>
<evidence type="ECO:0000313" key="4">
    <source>
        <dbReference type="Proteomes" id="UP000623301"/>
    </source>
</evidence>
<dbReference type="InterPro" id="IPR050902">
    <property type="entry name" value="ABC_Transporter_SBP"/>
</dbReference>
<dbReference type="Pfam" id="PF01497">
    <property type="entry name" value="Peripla_BP_2"/>
    <property type="match status" value="1"/>
</dbReference>
<proteinExistence type="predicted"/>